<evidence type="ECO:0000259" key="6">
    <source>
        <dbReference type="Pfam" id="PF01494"/>
    </source>
</evidence>
<keyword evidence="3" id="KW-0274">FAD</keyword>
<dbReference type="GO" id="GO:0071949">
    <property type="term" value="F:FAD binding"/>
    <property type="evidence" value="ECO:0007669"/>
    <property type="project" value="InterPro"/>
</dbReference>
<dbReference type="OrthoDB" id="47494at2759"/>
<evidence type="ECO:0000256" key="2">
    <source>
        <dbReference type="ARBA" id="ARBA00022630"/>
    </source>
</evidence>
<dbReference type="Gene3D" id="3.50.50.60">
    <property type="entry name" value="FAD/NAD(P)-binding domain"/>
    <property type="match status" value="1"/>
</dbReference>
<comment type="cofactor">
    <cofactor evidence="1">
        <name>FAD</name>
        <dbReference type="ChEBI" id="CHEBI:57692"/>
    </cofactor>
</comment>
<keyword evidence="4" id="KW-0560">Oxidoreductase</keyword>
<evidence type="ECO:0000256" key="4">
    <source>
        <dbReference type="ARBA" id="ARBA00023002"/>
    </source>
</evidence>
<dbReference type="InterPro" id="IPR036188">
    <property type="entry name" value="FAD/NAD-bd_sf"/>
</dbReference>
<accession>A0A3E2HFW0</accession>
<dbReference type="SUPFAM" id="SSF51905">
    <property type="entry name" value="FAD/NAD(P)-binding domain"/>
    <property type="match status" value="1"/>
</dbReference>
<feature type="domain" description="FAD-binding" evidence="6">
    <location>
        <begin position="5"/>
        <end position="357"/>
    </location>
</feature>
<dbReference type="GO" id="GO:0004497">
    <property type="term" value="F:monooxygenase activity"/>
    <property type="evidence" value="ECO:0007669"/>
    <property type="project" value="UniProtKB-KW"/>
</dbReference>
<dbReference type="PANTHER" id="PTHR47178">
    <property type="entry name" value="MONOOXYGENASE, FAD-BINDING"/>
    <property type="match status" value="1"/>
</dbReference>
<organism evidence="7 8">
    <name type="scientific">Scytalidium lignicola</name>
    <name type="common">Hyphomycete</name>
    <dbReference type="NCBI Taxonomy" id="5539"/>
    <lineage>
        <taxon>Eukaryota</taxon>
        <taxon>Fungi</taxon>
        <taxon>Dikarya</taxon>
        <taxon>Ascomycota</taxon>
        <taxon>Pezizomycotina</taxon>
        <taxon>Leotiomycetes</taxon>
        <taxon>Leotiomycetes incertae sedis</taxon>
        <taxon>Scytalidium</taxon>
    </lineage>
</organism>
<dbReference type="Proteomes" id="UP000258309">
    <property type="component" value="Unassembled WGS sequence"/>
</dbReference>
<reference evidence="7 8" key="1">
    <citation type="submission" date="2018-05" db="EMBL/GenBank/DDBJ databases">
        <title>Draft genome sequence of Scytalidium lignicola DSM 105466, a ubiquitous saprotrophic fungus.</title>
        <authorList>
            <person name="Buettner E."/>
            <person name="Gebauer A.M."/>
            <person name="Hofrichter M."/>
            <person name="Liers C."/>
            <person name="Kellner H."/>
        </authorList>
    </citation>
    <scope>NUCLEOTIDE SEQUENCE [LARGE SCALE GENOMIC DNA]</scope>
    <source>
        <strain evidence="7 8">DSM 105466</strain>
    </source>
</reference>
<keyword evidence="2" id="KW-0285">Flavoprotein</keyword>
<dbReference type="EMBL" id="NCSJ02000058">
    <property type="protein sequence ID" value="RFU32245.1"/>
    <property type="molecule type" value="Genomic_DNA"/>
</dbReference>
<keyword evidence="8" id="KW-1185">Reference proteome</keyword>
<evidence type="ECO:0000256" key="5">
    <source>
        <dbReference type="ARBA" id="ARBA00023033"/>
    </source>
</evidence>
<sequence>MASVDCPVFIIGAGISGLTLAQVLRKNGIPFRILERKEHAEAGGAGWGFTINWSLESLMEMLPPELAKRFPETFVDQEAVTRGEDATFPFFDLLTGEMKHEVPRNHKRVRVNRDKLRKLLMTDMNVEWSKGLKDVTMIEGSDIVTVHVEDGTAYTTYLVVGCDGTHSRVRRSLFPSGWTNKPVPANMFGMTIAYPAEQLSQIRKLDSFFLHGTDRENGVYFWFSLLDVPSNYDKPATNDCNCQILVSWPSAPGFMGQEKPVDPPANNSERHTFLKQLSEKWADPFGPLIRLIPESIEVKTVTLDDWIPEYYGGAESNKGRGKVILMGDSGHTMTMYRGEGANHAIMDVYEFSKAVVPTLRNVLSESVSADDLIRLAFAAKAYEDAMFKRCWIAVLASRQATIDAHQWERITNHSPLVAKRQKFLHDSFNVDNGILT</sequence>
<evidence type="ECO:0000313" key="8">
    <source>
        <dbReference type="Proteomes" id="UP000258309"/>
    </source>
</evidence>
<feature type="non-terminal residue" evidence="7">
    <location>
        <position position="1"/>
    </location>
</feature>
<evidence type="ECO:0000313" key="7">
    <source>
        <dbReference type="EMBL" id="RFU32245.1"/>
    </source>
</evidence>
<dbReference type="InterPro" id="IPR002938">
    <property type="entry name" value="FAD-bd"/>
</dbReference>
<comment type="caution">
    <text evidence="7">The sequence shown here is derived from an EMBL/GenBank/DDBJ whole genome shotgun (WGS) entry which is preliminary data.</text>
</comment>
<dbReference type="PRINTS" id="PR00420">
    <property type="entry name" value="RNGMNOXGNASE"/>
</dbReference>
<feature type="non-terminal residue" evidence="7">
    <location>
        <position position="436"/>
    </location>
</feature>
<gene>
    <name evidence="7" type="ORF">B7463_g4091</name>
</gene>
<dbReference type="Pfam" id="PF01494">
    <property type="entry name" value="FAD_binding_3"/>
    <property type="match status" value="1"/>
</dbReference>
<dbReference type="OMA" id="WGLTLNW"/>
<keyword evidence="5" id="KW-0503">Monooxygenase</keyword>
<name>A0A3E2HFW0_SCYLI</name>
<evidence type="ECO:0000256" key="1">
    <source>
        <dbReference type="ARBA" id="ARBA00001974"/>
    </source>
</evidence>
<dbReference type="STRING" id="5539.A0A3E2HFW0"/>
<dbReference type="AlphaFoldDB" id="A0A3E2HFW0"/>
<evidence type="ECO:0000256" key="3">
    <source>
        <dbReference type="ARBA" id="ARBA00022827"/>
    </source>
</evidence>
<dbReference type="PANTHER" id="PTHR47178:SF1">
    <property type="entry name" value="FAD-BINDING DOMAIN-CONTAINING PROTEIN-RELATED"/>
    <property type="match status" value="1"/>
</dbReference>
<protein>
    <recommendedName>
        <fullName evidence="6">FAD-binding domain-containing protein</fullName>
    </recommendedName>
</protein>
<proteinExistence type="predicted"/>